<dbReference type="OrthoDB" id="9820452at2"/>
<dbReference type="EMBL" id="MCIF01000002">
    <property type="protein sequence ID" value="RAQ96811.1"/>
    <property type="molecule type" value="Genomic_DNA"/>
</dbReference>
<dbReference type="AlphaFoldDB" id="A0A328VIU5"/>
<name>A0A328VIU5_9CHLR</name>
<feature type="compositionally biased region" description="Low complexity" evidence="1">
    <location>
        <begin position="1"/>
        <end position="12"/>
    </location>
</feature>
<keyword evidence="4" id="KW-1185">Reference proteome</keyword>
<feature type="region of interest" description="Disordered" evidence="1">
    <location>
        <begin position="1"/>
        <end position="107"/>
    </location>
</feature>
<keyword evidence="2" id="KW-1133">Transmembrane helix</keyword>
<evidence type="ECO:0000313" key="4">
    <source>
        <dbReference type="Proteomes" id="UP000248706"/>
    </source>
</evidence>
<protein>
    <submittedName>
        <fullName evidence="3">Uncharacterized protein</fullName>
    </submittedName>
</protein>
<reference evidence="3 4" key="1">
    <citation type="submission" date="2016-08" db="EMBL/GenBank/DDBJ databases">
        <title>Analysis of Carbohydrate Active Enzymes in Thermogemmatispora T81 Reveals Carbohydrate Degradation Ability.</title>
        <authorList>
            <person name="Tomazini A."/>
            <person name="Lal S."/>
            <person name="Stott M."/>
            <person name="Henrissat B."/>
            <person name="Polikarpov I."/>
            <person name="Sparling R."/>
            <person name="Levin D.B."/>
        </authorList>
    </citation>
    <scope>NUCLEOTIDE SEQUENCE [LARGE SCALE GENOMIC DNA]</scope>
    <source>
        <strain evidence="3 4">T81</strain>
    </source>
</reference>
<proteinExistence type="predicted"/>
<feature type="compositionally biased region" description="Low complexity" evidence="1">
    <location>
        <begin position="83"/>
        <end position="100"/>
    </location>
</feature>
<organism evidence="3 4">
    <name type="scientific">Thermogemmatispora tikiterensis</name>
    <dbReference type="NCBI Taxonomy" id="1825093"/>
    <lineage>
        <taxon>Bacteria</taxon>
        <taxon>Bacillati</taxon>
        <taxon>Chloroflexota</taxon>
        <taxon>Ktedonobacteria</taxon>
        <taxon>Thermogemmatisporales</taxon>
        <taxon>Thermogemmatisporaceae</taxon>
        <taxon>Thermogemmatispora</taxon>
    </lineage>
</organism>
<sequence>MEAVETVAAAEATQERRAVAAPRQGQEALVVASLGAATADHNEDTLPLERPTQGGPGPQAAFYSAPTLPVLPQEPPHTAQKSQRWPQGRRGQPWPGPRQRAAQERAGGPSFKKLWIGTLIASLLLLLVSVSLLVYLLGVLAAREGLSPASLLPATASGKLAGAQPGQGSAAIELALFPQSFSPANCLPDNGYRCTATLMASGPAGSVRWQAWSQGVAARFSPANGSIEPGQQQQVIIYLPATCPASGKLLFSWNNRQLSVPWHC</sequence>
<accession>A0A328VIU5</accession>
<keyword evidence="2" id="KW-0812">Transmembrane</keyword>
<dbReference type="RefSeq" id="WP_112430692.1">
    <property type="nucleotide sequence ID" value="NZ_MCIF01000002.1"/>
</dbReference>
<gene>
    <name evidence="3" type="ORF">A4R35_14815</name>
</gene>
<comment type="caution">
    <text evidence="3">The sequence shown here is derived from an EMBL/GenBank/DDBJ whole genome shotgun (WGS) entry which is preliminary data.</text>
</comment>
<evidence type="ECO:0000313" key="3">
    <source>
        <dbReference type="EMBL" id="RAQ96811.1"/>
    </source>
</evidence>
<evidence type="ECO:0000256" key="2">
    <source>
        <dbReference type="SAM" id="Phobius"/>
    </source>
</evidence>
<feature type="transmembrane region" description="Helical" evidence="2">
    <location>
        <begin position="114"/>
        <end position="138"/>
    </location>
</feature>
<dbReference type="Proteomes" id="UP000248706">
    <property type="component" value="Unassembled WGS sequence"/>
</dbReference>
<keyword evidence="2" id="KW-0472">Membrane</keyword>
<evidence type="ECO:0000256" key="1">
    <source>
        <dbReference type="SAM" id="MobiDB-lite"/>
    </source>
</evidence>